<proteinExistence type="predicted"/>
<dbReference type="InterPro" id="IPR036514">
    <property type="entry name" value="SGNH_hydro_sf"/>
</dbReference>
<dbReference type="KEGG" id="luo:HHL09_13100"/>
<dbReference type="Pfam" id="PF03629">
    <property type="entry name" value="SASA"/>
    <property type="match status" value="1"/>
</dbReference>
<accession>A0A858RJV1</accession>
<dbReference type="Gene3D" id="3.40.50.1110">
    <property type="entry name" value="SGNH hydrolase"/>
    <property type="match status" value="1"/>
</dbReference>
<dbReference type="InterPro" id="IPR052940">
    <property type="entry name" value="Carb_Esterase_6"/>
</dbReference>
<name>A0A858RJV1_9BACT</name>
<dbReference type="SUPFAM" id="SSF52266">
    <property type="entry name" value="SGNH hydrolase"/>
    <property type="match status" value="1"/>
</dbReference>
<dbReference type="AlphaFoldDB" id="A0A858RJV1"/>
<dbReference type="Proteomes" id="UP000501812">
    <property type="component" value="Chromosome"/>
</dbReference>
<protein>
    <submittedName>
        <fullName evidence="3">Sialate O-acetylesterase</fullName>
    </submittedName>
</protein>
<dbReference type="InterPro" id="IPR005181">
    <property type="entry name" value="SASA"/>
</dbReference>
<dbReference type="RefSeq" id="WP_169455080.1">
    <property type="nucleotide sequence ID" value="NZ_CP051774.1"/>
</dbReference>
<dbReference type="PANTHER" id="PTHR31988:SF19">
    <property type="entry name" value="9-O-ACETYL-N-ACETYLNEURAMINIC ACID DEACETYLASE-RELATED"/>
    <property type="match status" value="1"/>
</dbReference>
<evidence type="ECO:0000259" key="2">
    <source>
        <dbReference type="Pfam" id="PF03629"/>
    </source>
</evidence>
<dbReference type="PANTHER" id="PTHR31988">
    <property type="entry name" value="ESTERASE, PUTATIVE (DUF303)-RELATED"/>
    <property type="match status" value="1"/>
</dbReference>
<reference evidence="3 4" key="1">
    <citation type="submission" date="2020-04" db="EMBL/GenBank/DDBJ databases">
        <title>Luteolibacter sp. G-1-1-1 isolated from soil.</title>
        <authorList>
            <person name="Dahal R.H."/>
        </authorList>
    </citation>
    <scope>NUCLEOTIDE SEQUENCE [LARGE SCALE GENOMIC DNA]</scope>
    <source>
        <strain evidence="3 4">G-1-1-1</strain>
    </source>
</reference>
<keyword evidence="1" id="KW-0378">Hydrolase</keyword>
<sequence>MKILLLSLLPLVAHGAGIVLSSPSDYQVIQRKAADRGELTVSGSLSELQGTLDLEVRTLRAGSASAWQALAKAVEGPSFTGKIELPAGGWYRIEVRAIHDGQPLAGAAIDHVGIGELFVVAGQSNSANHGEEKQLARTGQVVSFDGRHWQPANDPQPGASGAGGSFIPPLGDALATHFKVPVGFIPCGIGATSVREWLPKGATFPNPPTLTDRVEQLPDGRWASKGEAFAMLVNRMKQAGPGGFRAVLWHQGESDANQADSTRTLAGDLYREYLETIIRESRAQSAIDAPWFVAQTSYHIPGDESSPDLRSGQAALWKDGAALEGPDTDALKGEFREAGGKGVHFSGEGLREHAALWEKKLTPWLEQRLK</sequence>
<evidence type="ECO:0000313" key="4">
    <source>
        <dbReference type="Proteomes" id="UP000501812"/>
    </source>
</evidence>
<gene>
    <name evidence="3" type="ORF">HHL09_13100</name>
</gene>
<evidence type="ECO:0000256" key="1">
    <source>
        <dbReference type="ARBA" id="ARBA00022801"/>
    </source>
</evidence>
<dbReference type="EMBL" id="CP051774">
    <property type="protein sequence ID" value="QJE96679.1"/>
    <property type="molecule type" value="Genomic_DNA"/>
</dbReference>
<organism evidence="3 4">
    <name type="scientific">Luteolibacter luteus</name>
    <dbReference type="NCBI Taxonomy" id="2728835"/>
    <lineage>
        <taxon>Bacteria</taxon>
        <taxon>Pseudomonadati</taxon>
        <taxon>Verrucomicrobiota</taxon>
        <taxon>Verrucomicrobiia</taxon>
        <taxon>Verrucomicrobiales</taxon>
        <taxon>Verrucomicrobiaceae</taxon>
        <taxon>Luteolibacter</taxon>
    </lineage>
</organism>
<dbReference type="GO" id="GO:0016788">
    <property type="term" value="F:hydrolase activity, acting on ester bonds"/>
    <property type="evidence" value="ECO:0007669"/>
    <property type="project" value="UniProtKB-ARBA"/>
</dbReference>
<feature type="domain" description="Sialate O-acetylesterase" evidence="2">
    <location>
        <begin position="116"/>
        <end position="294"/>
    </location>
</feature>
<evidence type="ECO:0000313" key="3">
    <source>
        <dbReference type="EMBL" id="QJE96679.1"/>
    </source>
</evidence>
<keyword evidence="4" id="KW-1185">Reference proteome</keyword>